<sequence>MMLILVAIMLMIIPLRHLMLLVFLETFTREMPYRKESSDRWARRLREWWIRIPAAPVQVVKVDDKKKK</sequence>
<name>A0AAV0K1G5_9ROSI</name>
<proteinExistence type="predicted"/>
<dbReference type="Pfam" id="PF04842">
    <property type="entry name" value="DUF639"/>
    <property type="match status" value="1"/>
</dbReference>
<evidence type="ECO:0000313" key="2">
    <source>
        <dbReference type="Proteomes" id="UP001154282"/>
    </source>
</evidence>
<dbReference type="InterPro" id="IPR006927">
    <property type="entry name" value="DUF639"/>
</dbReference>
<protein>
    <recommendedName>
        <fullName evidence="3">Secreted protein</fullName>
    </recommendedName>
</protein>
<evidence type="ECO:0000313" key="1">
    <source>
        <dbReference type="EMBL" id="CAI0415324.1"/>
    </source>
</evidence>
<evidence type="ECO:0008006" key="3">
    <source>
        <dbReference type="Google" id="ProtNLM"/>
    </source>
</evidence>
<keyword evidence="2" id="KW-1185">Reference proteome</keyword>
<dbReference type="EMBL" id="CAMGYJ010000005">
    <property type="protein sequence ID" value="CAI0415324.1"/>
    <property type="molecule type" value="Genomic_DNA"/>
</dbReference>
<dbReference type="Proteomes" id="UP001154282">
    <property type="component" value="Unassembled WGS sequence"/>
</dbReference>
<dbReference type="AlphaFoldDB" id="A0AAV0K1G5"/>
<dbReference type="PANTHER" id="PTHR31860">
    <property type="entry name" value="HEAT-INDUCIBLE TRANSCRIPTION REPRESSOR (DUF639)-RELATED"/>
    <property type="match status" value="1"/>
</dbReference>
<reference evidence="1" key="1">
    <citation type="submission" date="2022-08" db="EMBL/GenBank/DDBJ databases">
        <authorList>
            <person name="Gutierrez-Valencia J."/>
        </authorList>
    </citation>
    <scope>NUCLEOTIDE SEQUENCE</scope>
</reference>
<comment type="caution">
    <text evidence="1">The sequence shown here is derived from an EMBL/GenBank/DDBJ whole genome shotgun (WGS) entry which is preliminary data.</text>
</comment>
<organism evidence="1 2">
    <name type="scientific">Linum tenue</name>
    <dbReference type="NCBI Taxonomy" id="586396"/>
    <lineage>
        <taxon>Eukaryota</taxon>
        <taxon>Viridiplantae</taxon>
        <taxon>Streptophyta</taxon>
        <taxon>Embryophyta</taxon>
        <taxon>Tracheophyta</taxon>
        <taxon>Spermatophyta</taxon>
        <taxon>Magnoliopsida</taxon>
        <taxon>eudicotyledons</taxon>
        <taxon>Gunneridae</taxon>
        <taxon>Pentapetalae</taxon>
        <taxon>rosids</taxon>
        <taxon>fabids</taxon>
        <taxon>Malpighiales</taxon>
        <taxon>Linaceae</taxon>
        <taxon>Linum</taxon>
    </lineage>
</organism>
<gene>
    <name evidence="1" type="ORF">LITE_LOCUS16588</name>
</gene>
<dbReference type="PANTHER" id="PTHR31860:SF4">
    <property type="entry name" value="OS02G0637800 PROTEIN"/>
    <property type="match status" value="1"/>
</dbReference>
<accession>A0AAV0K1G5</accession>